<dbReference type="InterPro" id="IPR020843">
    <property type="entry name" value="ER"/>
</dbReference>
<evidence type="ECO:0000256" key="2">
    <source>
        <dbReference type="ARBA" id="ARBA00023002"/>
    </source>
</evidence>
<protein>
    <submittedName>
        <fullName evidence="4">Zinc-binding dehydrogenase</fullName>
    </submittedName>
</protein>
<dbReference type="SMART" id="SM00829">
    <property type="entry name" value="PKS_ER"/>
    <property type="match status" value="1"/>
</dbReference>
<reference evidence="4" key="1">
    <citation type="submission" date="2021-04" db="EMBL/GenBank/DDBJ databases">
        <title>Genomic sequence of Actinosynnema pretiosum subsp. pretiosum ATCC 31280 (C-14919).</title>
        <authorList>
            <person name="Bai L."/>
            <person name="Wang X."/>
            <person name="Xiao Y."/>
        </authorList>
    </citation>
    <scope>NUCLEOTIDE SEQUENCE</scope>
    <source>
        <strain evidence="4">ATCC 31280</strain>
    </source>
</reference>
<dbReference type="GO" id="GO:0005829">
    <property type="term" value="C:cytosol"/>
    <property type="evidence" value="ECO:0007669"/>
    <property type="project" value="TreeGrafter"/>
</dbReference>
<dbReference type="GO" id="GO:0035925">
    <property type="term" value="F:mRNA 3'-UTR AU-rich region binding"/>
    <property type="evidence" value="ECO:0007669"/>
    <property type="project" value="TreeGrafter"/>
</dbReference>
<sequence>MRLVRMAEFGGPEVLRVEQAPDPVSGAGRVLVEVVWAAITFVETQVRAGNAPWPVRVPLVPGGGVAGVVTAVGEGVGGELLGLAVAVSTGGSGGYAERVVVDAAEAVVVPDGVGLDEAAALIADGRTAVLNPAAAGSVVGGPLGRAAYGVLRSGGLMVGYGRASGEWAAVDPDDAARRGIELVRPERPTPERIGAAFREALRHAAEGTLAPVVGQWFPLERAADAHAAVEARRTVGKTLLRVG</sequence>
<accession>A0AA45L4V6</accession>
<dbReference type="PANTHER" id="PTHR48106">
    <property type="entry name" value="QUINONE OXIDOREDUCTASE PIG3-RELATED"/>
    <property type="match status" value="1"/>
</dbReference>
<dbReference type="GO" id="GO:0070402">
    <property type="term" value="F:NADPH binding"/>
    <property type="evidence" value="ECO:0007669"/>
    <property type="project" value="TreeGrafter"/>
</dbReference>
<gene>
    <name evidence="4" type="ORF">KCV87_28775</name>
</gene>
<dbReference type="AlphaFoldDB" id="A0AA45L4V6"/>
<name>A0AA45L4V6_9PSEU</name>
<dbReference type="SUPFAM" id="SSF50129">
    <property type="entry name" value="GroES-like"/>
    <property type="match status" value="1"/>
</dbReference>
<feature type="domain" description="Enoyl reductase (ER)" evidence="3">
    <location>
        <begin position="10"/>
        <end position="240"/>
    </location>
</feature>
<dbReference type="Gene3D" id="3.90.180.10">
    <property type="entry name" value="Medium-chain alcohol dehydrogenases, catalytic domain"/>
    <property type="match status" value="2"/>
</dbReference>
<evidence type="ECO:0000256" key="1">
    <source>
        <dbReference type="ARBA" id="ARBA00022857"/>
    </source>
</evidence>
<evidence type="ECO:0000259" key="3">
    <source>
        <dbReference type="SMART" id="SM00829"/>
    </source>
</evidence>
<keyword evidence="1" id="KW-0521">NADP</keyword>
<dbReference type="InterPro" id="IPR011032">
    <property type="entry name" value="GroES-like_sf"/>
</dbReference>
<dbReference type="Pfam" id="PF08240">
    <property type="entry name" value="ADH_N"/>
    <property type="match status" value="1"/>
</dbReference>
<organism evidence="4 5">
    <name type="scientific">Actinosynnema pretiosum subsp. pretiosum</name>
    <dbReference type="NCBI Taxonomy" id="103721"/>
    <lineage>
        <taxon>Bacteria</taxon>
        <taxon>Bacillati</taxon>
        <taxon>Actinomycetota</taxon>
        <taxon>Actinomycetes</taxon>
        <taxon>Pseudonocardiales</taxon>
        <taxon>Pseudonocardiaceae</taxon>
        <taxon>Actinosynnema</taxon>
    </lineage>
</organism>
<evidence type="ECO:0000313" key="5">
    <source>
        <dbReference type="Proteomes" id="UP000677152"/>
    </source>
</evidence>
<dbReference type="EMBL" id="CP073249">
    <property type="protein sequence ID" value="QUF03367.1"/>
    <property type="molecule type" value="Genomic_DNA"/>
</dbReference>
<proteinExistence type="predicted"/>
<keyword evidence="2" id="KW-0560">Oxidoreductase</keyword>
<dbReference type="Gene3D" id="3.40.50.720">
    <property type="entry name" value="NAD(P)-binding Rossmann-like Domain"/>
    <property type="match status" value="1"/>
</dbReference>
<dbReference type="Pfam" id="PF13602">
    <property type="entry name" value="ADH_zinc_N_2"/>
    <property type="match status" value="1"/>
</dbReference>
<dbReference type="GO" id="GO:0003960">
    <property type="term" value="F:quinone reductase (NADPH) activity"/>
    <property type="evidence" value="ECO:0007669"/>
    <property type="project" value="TreeGrafter"/>
</dbReference>
<dbReference type="InterPro" id="IPR013154">
    <property type="entry name" value="ADH-like_N"/>
</dbReference>
<evidence type="ECO:0000313" key="4">
    <source>
        <dbReference type="EMBL" id="QUF03367.1"/>
    </source>
</evidence>
<dbReference type="PANTHER" id="PTHR48106:SF13">
    <property type="entry name" value="QUINONE OXIDOREDUCTASE-RELATED"/>
    <property type="match status" value="1"/>
</dbReference>
<dbReference type="Proteomes" id="UP000677152">
    <property type="component" value="Chromosome"/>
</dbReference>